<accession>A0ABT0QEF2</accession>
<dbReference type="Proteomes" id="UP001165381">
    <property type="component" value="Unassembled WGS sequence"/>
</dbReference>
<dbReference type="PROSITE" id="PS51257">
    <property type="entry name" value="PROKAR_LIPOPROTEIN"/>
    <property type="match status" value="1"/>
</dbReference>
<organism evidence="1 2">
    <name type="scientific">Jejuia spongiicola</name>
    <dbReference type="NCBI Taxonomy" id="2942207"/>
    <lineage>
        <taxon>Bacteria</taxon>
        <taxon>Pseudomonadati</taxon>
        <taxon>Bacteroidota</taxon>
        <taxon>Flavobacteriia</taxon>
        <taxon>Flavobacteriales</taxon>
        <taxon>Flavobacteriaceae</taxon>
        <taxon>Jejuia</taxon>
    </lineage>
</organism>
<proteinExistence type="predicted"/>
<evidence type="ECO:0000313" key="2">
    <source>
        <dbReference type="Proteomes" id="UP001165381"/>
    </source>
</evidence>
<evidence type="ECO:0000313" key="1">
    <source>
        <dbReference type="EMBL" id="MCL6294963.1"/>
    </source>
</evidence>
<dbReference type="EMBL" id="JAMFLZ010000003">
    <property type="protein sequence ID" value="MCL6294963.1"/>
    <property type="molecule type" value="Genomic_DNA"/>
</dbReference>
<comment type="caution">
    <text evidence="1">The sequence shown here is derived from an EMBL/GenBank/DDBJ whole genome shotgun (WGS) entry which is preliminary data.</text>
</comment>
<name>A0ABT0QEF2_9FLAO</name>
<sequence length="122" mass="14664">MRFLCLLLLLTLFSCYETTRDCKDYKTGKFYSEVYINDELFKSTFNRTKKLQIETYNNKIDSSKLRWINDCEVIFKTMNPKNRAERKDIHLKILTTTDSSYTFEYSYVGETKKQRGIAYRTK</sequence>
<protein>
    <submittedName>
        <fullName evidence="1">DNA topoisomerase IV</fullName>
    </submittedName>
</protein>
<reference evidence="1" key="1">
    <citation type="submission" date="2022-05" db="EMBL/GenBank/DDBJ databases">
        <authorList>
            <person name="Park J.-S."/>
        </authorList>
    </citation>
    <scope>NUCLEOTIDE SEQUENCE</scope>
    <source>
        <strain evidence="1">2012CJ34-3</strain>
    </source>
</reference>
<dbReference type="RefSeq" id="WP_249972737.1">
    <property type="nucleotide sequence ID" value="NZ_JAMFLZ010000003.1"/>
</dbReference>
<gene>
    <name evidence="1" type="ORF">M3P09_08165</name>
</gene>
<keyword evidence="2" id="KW-1185">Reference proteome</keyword>